<accession>A0ABU1IPH8</accession>
<evidence type="ECO:0000259" key="5">
    <source>
        <dbReference type="PROSITE" id="PS50949"/>
    </source>
</evidence>
<gene>
    <name evidence="6" type="ORF">JOE21_002633</name>
</gene>
<dbReference type="InterPro" id="IPR036388">
    <property type="entry name" value="WH-like_DNA-bd_sf"/>
</dbReference>
<reference evidence="6 7" key="1">
    <citation type="submission" date="2023-07" db="EMBL/GenBank/DDBJ databases">
        <title>Genomic Encyclopedia of Type Strains, Phase IV (KMG-IV): sequencing the most valuable type-strain genomes for metagenomic binning, comparative biology and taxonomic classification.</title>
        <authorList>
            <person name="Goeker M."/>
        </authorList>
    </citation>
    <scope>NUCLEOTIDE SEQUENCE [LARGE SCALE GENOMIC DNA]</scope>
    <source>
        <strain evidence="6 7">DSM 45903</strain>
    </source>
</reference>
<feature type="region of interest" description="Disordered" evidence="4">
    <location>
        <begin position="205"/>
        <end position="234"/>
    </location>
</feature>
<dbReference type="EMBL" id="JAVDQG010000005">
    <property type="protein sequence ID" value="MDR6226626.1"/>
    <property type="molecule type" value="Genomic_DNA"/>
</dbReference>
<evidence type="ECO:0000256" key="4">
    <source>
        <dbReference type="SAM" id="MobiDB-lite"/>
    </source>
</evidence>
<keyword evidence="3" id="KW-0804">Transcription</keyword>
<dbReference type="PANTHER" id="PTHR43537">
    <property type="entry name" value="TRANSCRIPTIONAL REGULATOR, GNTR FAMILY"/>
    <property type="match status" value="1"/>
</dbReference>
<dbReference type="PANTHER" id="PTHR43537:SF5">
    <property type="entry name" value="UXU OPERON TRANSCRIPTIONAL REGULATOR"/>
    <property type="match status" value="1"/>
</dbReference>
<keyword evidence="2" id="KW-0238">DNA-binding</keyword>
<protein>
    <submittedName>
        <fullName evidence="6">GntR family transcriptional repressor for pyruvate dehydrogenase complex</fullName>
    </submittedName>
</protein>
<dbReference type="Proteomes" id="UP001185012">
    <property type="component" value="Unassembled WGS sequence"/>
</dbReference>
<dbReference type="PROSITE" id="PS50949">
    <property type="entry name" value="HTH_GNTR"/>
    <property type="match status" value="1"/>
</dbReference>
<dbReference type="Pfam" id="PF07729">
    <property type="entry name" value="FCD"/>
    <property type="match status" value="1"/>
</dbReference>
<dbReference type="InterPro" id="IPR000524">
    <property type="entry name" value="Tscrpt_reg_HTH_GntR"/>
</dbReference>
<evidence type="ECO:0000313" key="7">
    <source>
        <dbReference type="Proteomes" id="UP001185012"/>
    </source>
</evidence>
<dbReference type="Pfam" id="PF00392">
    <property type="entry name" value="GntR"/>
    <property type="match status" value="1"/>
</dbReference>
<dbReference type="InterPro" id="IPR008920">
    <property type="entry name" value="TF_FadR/GntR_C"/>
</dbReference>
<dbReference type="SMART" id="SM00895">
    <property type="entry name" value="FCD"/>
    <property type="match status" value="1"/>
</dbReference>
<dbReference type="InterPro" id="IPR011711">
    <property type="entry name" value="GntR_C"/>
</dbReference>
<keyword evidence="1" id="KW-0805">Transcription regulation</keyword>
<dbReference type="InterPro" id="IPR036390">
    <property type="entry name" value="WH_DNA-bd_sf"/>
</dbReference>
<organism evidence="6 7">
    <name type="scientific">Desmospora profundinema</name>
    <dbReference type="NCBI Taxonomy" id="1571184"/>
    <lineage>
        <taxon>Bacteria</taxon>
        <taxon>Bacillati</taxon>
        <taxon>Bacillota</taxon>
        <taxon>Bacilli</taxon>
        <taxon>Bacillales</taxon>
        <taxon>Thermoactinomycetaceae</taxon>
        <taxon>Desmospora</taxon>
    </lineage>
</organism>
<dbReference type="PRINTS" id="PR00035">
    <property type="entry name" value="HTHGNTR"/>
</dbReference>
<dbReference type="CDD" id="cd07377">
    <property type="entry name" value="WHTH_GntR"/>
    <property type="match status" value="1"/>
</dbReference>
<evidence type="ECO:0000256" key="2">
    <source>
        <dbReference type="ARBA" id="ARBA00023125"/>
    </source>
</evidence>
<sequence>MFEETTSKFQSILMRINEVIEQEGLKPGDRIPSERELVSRLNAGRSTVREALRALELLGIITTKQGQGTFLQPYQSHRLVDILAFYILRDDRSKGNLLEMRVLLETGAAKKAALHATAEEVAVLERIWSNMDHTVSQGQVPIQEDYDFHHQLIRSAHNHLLTRVWYLVIQYGQTVRKSSLSKPGRPQKALQEHHAILDAVRHRQPGEAAKRMEEHLASAGLPTLMDTRPENERD</sequence>
<proteinExistence type="predicted"/>
<feature type="domain" description="HTH gntR-type" evidence="5">
    <location>
        <begin position="6"/>
        <end position="74"/>
    </location>
</feature>
<keyword evidence="7" id="KW-1185">Reference proteome</keyword>
<comment type="caution">
    <text evidence="6">The sequence shown here is derived from an EMBL/GenBank/DDBJ whole genome shotgun (WGS) entry which is preliminary data.</text>
</comment>
<name>A0ABU1IPH8_9BACL</name>
<keyword evidence="6" id="KW-0670">Pyruvate</keyword>
<feature type="compositionally biased region" description="Basic and acidic residues" evidence="4">
    <location>
        <begin position="205"/>
        <end position="216"/>
    </location>
</feature>
<dbReference type="Gene3D" id="1.10.10.10">
    <property type="entry name" value="Winged helix-like DNA-binding domain superfamily/Winged helix DNA-binding domain"/>
    <property type="match status" value="1"/>
</dbReference>
<evidence type="ECO:0000256" key="3">
    <source>
        <dbReference type="ARBA" id="ARBA00023163"/>
    </source>
</evidence>
<evidence type="ECO:0000313" key="6">
    <source>
        <dbReference type="EMBL" id="MDR6226626.1"/>
    </source>
</evidence>
<dbReference type="SUPFAM" id="SSF46785">
    <property type="entry name" value="Winged helix' DNA-binding domain"/>
    <property type="match status" value="1"/>
</dbReference>
<dbReference type="Gene3D" id="1.20.120.530">
    <property type="entry name" value="GntR ligand-binding domain-like"/>
    <property type="match status" value="1"/>
</dbReference>
<dbReference type="SMART" id="SM00345">
    <property type="entry name" value="HTH_GNTR"/>
    <property type="match status" value="1"/>
</dbReference>
<dbReference type="RefSeq" id="WP_309866752.1">
    <property type="nucleotide sequence ID" value="NZ_JAVDQG010000005.1"/>
</dbReference>
<evidence type="ECO:0000256" key="1">
    <source>
        <dbReference type="ARBA" id="ARBA00023015"/>
    </source>
</evidence>
<dbReference type="SUPFAM" id="SSF48008">
    <property type="entry name" value="GntR ligand-binding domain-like"/>
    <property type="match status" value="1"/>
</dbReference>